<keyword evidence="2 6" id="KW-0812">Transmembrane</keyword>
<dbReference type="STRING" id="1123034.GCA_000685805_01216"/>
<dbReference type="Proteomes" id="UP000254123">
    <property type="component" value="Unassembled WGS sequence"/>
</dbReference>
<keyword evidence="3 6" id="KW-1133">Transmembrane helix</keyword>
<evidence type="ECO:0000256" key="5">
    <source>
        <dbReference type="SAM" id="MobiDB-lite"/>
    </source>
</evidence>
<sequence length="385" mass="42686">MATKQVALIPKLYDDLNLLDNCLLDKSGFISMTNKTSDNSNFNKVNTATVIAVLAMHIGIAMALTHMHVPKKVVEKPEEVKPVEIQLLSLQEGAEPMPIEFEQSTSEQSMPTAENPETSVDQPQNQPKPKKTEPQAKSEPQVEPELVEETEAVNESEPELEQQTEPETDLEADPKLETELDTDLEIVTKVKITPIIDTNEHHRLIEQKGPEQKGLEQKGPEQKGPEQKGPEQKGLEQKGPEQKGPEQKGPEQKGPEQKGPEQKGPEQKGPEQKGPEQKGPGQAPANDTPKSFSVSQARWKRKPDFKLPMREDRRVSLGETFSVTLELIVDKQGNVTKATVIKSSDNRAVDDATVKAVKKSKLHPFTENNLPVVGKVVLPVDYEKK</sequence>
<protein>
    <submittedName>
        <fullName evidence="8">TonB family C-terminal domain</fullName>
    </submittedName>
</protein>
<comment type="subcellular location">
    <subcellularLocation>
        <location evidence="1">Membrane</location>
        <topology evidence="1">Single-pass membrane protein</topology>
    </subcellularLocation>
</comment>
<dbReference type="InterPro" id="IPR006260">
    <property type="entry name" value="TonB/TolA_C"/>
</dbReference>
<dbReference type="NCBIfam" id="TIGR01352">
    <property type="entry name" value="tonB_Cterm"/>
    <property type="match status" value="1"/>
</dbReference>
<dbReference type="PROSITE" id="PS52015">
    <property type="entry name" value="TONB_CTD"/>
    <property type="match status" value="1"/>
</dbReference>
<feature type="transmembrane region" description="Helical" evidence="6">
    <location>
        <begin position="45"/>
        <end position="64"/>
    </location>
</feature>
<dbReference type="EMBL" id="UGVC01000001">
    <property type="protein sequence ID" value="SUD90522.1"/>
    <property type="molecule type" value="Genomic_DNA"/>
</dbReference>
<evidence type="ECO:0000256" key="4">
    <source>
        <dbReference type="ARBA" id="ARBA00023136"/>
    </source>
</evidence>
<dbReference type="AlphaFoldDB" id="A0A379LL71"/>
<feature type="compositionally biased region" description="Acidic residues" evidence="5">
    <location>
        <begin position="145"/>
        <end position="171"/>
    </location>
</feature>
<feature type="region of interest" description="Disordered" evidence="5">
    <location>
        <begin position="102"/>
        <end position="305"/>
    </location>
</feature>
<evidence type="ECO:0000313" key="8">
    <source>
        <dbReference type="EMBL" id="SUD90522.1"/>
    </source>
</evidence>
<feature type="compositionally biased region" description="Basic and acidic residues" evidence="5">
    <location>
        <begin position="198"/>
        <end position="276"/>
    </location>
</feature>
<evidence type="ECO:0000259" key="7">
    <source>
        <dbReference type="PROSITE" id="PS52015"/>
    </source>
</evidence>
<proteinExistence type="predicted"/>
<evidence type="ECO:0000256" key="1">
    <source>
        <dbReference type="ARBA" id="ARBA00004167"/>
    </source>
</evidence>
<dbReference type="GO" id="GO:0055085">
    <property type="term" value="P:transmembrane transport"/>
    <property type="evidence" value="ECO:0007669"/>
    <property type="project" value="InterPro"/>
</dbReference>
<accession>A0A379LL71</accession>
<keyword evidence="9" id="KW-1185">Reference proteome</keyword>
<evidence type="ECO:0000256" key="6">
    <source>
        <dbReference type="SAM" id="Phobius"/>
    </source>
</evidence>
<evidence type="ECO:0000313" key="9">
    <source>
        <dbReference type="Proteomes" id="UP000254123"/>
    </source>
</evidence>
<evidence type="ECO:0000256" key="3">
    <source>
        <dbReference type="ARBA" id="ARBA00022989"/>
    </source>
</evidence>
<dbReference type="Gene3D" id="3.30.1150.10">
    <property type="match status" value="1"/>
</dbReference>
<evidence type="ECO:0000256" key="2">
    <source>
        <dbReference type="ARBA" id="ARBA00022692"/>
    </source>
</evidence>
<feature type="domain" description="TonB C-terminal" evidence="7">
    <location>
        <begin position="295"/>
        <end position="385"/>
    </location>
</feature>
<dbReference type="GO" id="GO:0016020">
    <property type="term" value="C:membrane"/>
    <property type="evidence" value="ECO:0007669"/>
    <property type="project" value="UniProtKB-SubCell"/>
</dbReference>
<organism evidence="8 9">
    <name type="scientific">Psychrobacter phenylpyruvicus</name>
    <dbReference type="NCBI Taxonomy" id="29432"/>
    <lineage>
        <taxon>Bacteria</taxon>
        <taxon>Pseudomonadati</taxon>
        <taxon>Pseudomonadota</taxon>
        <taxon>Gammaproteobacteria</taxon>
        <taxon>Moraxellales</taxon>
        <taxon>Moraxellaceae</taxon>
        <taxon>Psychrobacter</taxon>
    </lineage>
</organism>
<dbReference type="Pfam" id="PF03544">
    <property type="entry name" value="TonB_C"/>
    <property type="match status" value="1"/>
</dbReference>
<dbReference type="InterPro" id="IPR037682">
    <property type="entry name" value="TonB_C"/>
</dbReference>
<gene>
    <name evidence="8" type="ORF">NCTC10526_00853</name>
</gene>
<reference evidence="8 9" key="1">
    <citation type="submission" date="2018-06" db="EMBL/GenBank/DDBJ databases">
        <authorList>
            <consortium name="Pathogen Informatics"/>
            <person name="Doyle S."/>
        </authorList>
    </citation>
    <scope>NUCLEOTIDE SEQUENCE [LARGE SCALE GENOMIC DNA]</scope>
    <source>
        <strain evidence="8 9">NCTC10526</strain>
    </source>
</reference>
<feature type="compositionally biased region" description="Polar residues" evidence="5">
    <location>
        <begin position="102"/>
        <end position="127"/>
    </location>
</feature>
<dbReference type="SUPFAM" id="SSF74653">
    <property type="entry name" value="TolA/TonB C-terminal domain"/>
    <property type="match status" value="1"/>
</dbReference>
<name>A0A379LL71_9GAMM</name>
<keyword evidence="4 6" id="KW-0472">Membrane</keyword>